<dbReference type="SUPFAM" id="SSF47240">
    <property type="entry name" value="Ferritin-like"/>
    <property type="match status" value="1"/>
</dbReference>
<proteinExistence type="predicted"/>
<keyword evidence="3" id="KW-1185">Reference proteome</keyword>
<dbReference type="STRING" id="350688.Clos_0687"/>
<dbReference type="Gene3D" id="1.20.1260.10">
    <property type="match status" value="1"/>
</dbReference>
<dbReference type="HOGENOM" id="CLU_125830_0_0_9"/>
<dbReference type="InterPro" id="IPR009078">
    <property type="entry name" value="Ferritin-like_SF"/>
</dbReference>
<feature type="domain" description="Rubrerythrin diiron-binding" evidence="1">
    <location>
        <begin position="8"/>
        <end position="145"/>
    </location>
</feature>
<protein>
    <submittedName>
        <fullName evidence="2">Rubrerythrin</fullName>
    </submittedName>
</protein>
<dbReference type="InterPro" id="IPR012347">
    <property type="entry name" value="Ferritin-like"/>
</dbReference>
<gene>
    <name evidence="2" type="ordered locus">Clos_0687</name>
</gene>
<dbReference type="GO" id="GO:0046872">
    <property type="term" value="F:metal ion binding"/>
    <property type="evidence" value="ECO:0007669"/>
    <property type="project" value="InterPro"/>
</dbReference>
<dbReference type="Pfam" id="PF02915">
    <property type="entry name" value="Rubrerythrin"/>
    <property type="match status" value="1"/>
</dbReference>
<dbReference type="CDD" id="cd01045">
    <property type="entry name" value="Ferritin_like_AB"/>
    <property type="match status" value="1"/>
</dbReference>
<dbReference type="Proteomes" id="UP000000269">
    <property type="component" value="Chromosome"/>
</dbReference>
<evidence type="ECO:0000313" key="3">
    <source>
        <dbReference type="Proteomes" id="UP000000269"/>
    </source>
</evidence>
<dbReference type="EMBL" id="CP000853">
    <property type="protein sequence ID" value="ABW18246.1"/>
    <property type="molecule type" value="Genomic_DNA"/>
</dbReference>
<reference evidence="3" key="1">
    <citation type="submission" date="2007-10" db="EMBL/GenBank/DDBJ databases">
        <title>Complete genome of Alkaliphilus oremlandii OhILAs.</title>
        <authorList>
            <person name="Copeland A."/>
            <person name="Lucas S."/>
            <person name="Lapidus A."/>
            <person name="Barry K."/>
            <person name="Detter J.C."/>
            <person name="Glavina del Rio T."/>
            <person name="Hammon N."/>
            <person name="Israni S."/>
            <person name="Dalin E."/>
            <person name="Tice H."/>
            <person name="Pitluck S."/>
            <person name="Chain P."/>
            <person name="Malfatti S."/>
            <person name="Shin M."/>
            <person name="Vergez L."/>
            <person name="Schmutz J."/>
            <person name="Larimer F."/>
            <person name="Land M."/>
            <person name="Hauser L."/>
            <person name="Kyrpides N."/>
            <person name="Mikhailova N."/>
            <person name="Stolz J.F."/>
            <person name="Dawson A."/>
            <person name="Fisher E."/>
            <person name="Crable B."/>
            <person name="Perera E."/>
            <person name="Lisak J."/>
            <person name="Ranganathan M."/>
            <person name="Basu P."/>
            <person name="Richardson P."/>
        </authorList>
    </citation>
    <scope>NUCLEOTIDE SEQUENCE [LARGE SCALE GENOMIC DNA]</scope>
    <source>
        <strain evidence="3">OhILAs</strain>
    </source>
</reference>
<evidence type="ECO:0000313" key="2">
    <source>
        <dbReference type="EMBL" id="ABW18246.1"/>
    </source>
</evidence>
<dbReference type="PANTHER" id="PTHR43865:SF1">
    <property type="entry name" value="RUBRERYTHRIN-RELATED"/>
    <property type="match status" value="1"/>
</dbReference>
<dbReference type="KEGG" id="aoe:Clos_0687"/>
<dbReference type="PANTHER" id="PTHR43865">
    <property type="entry name" value="RUBRERYTHRIN-RELATED"/>
    <property type="match status" value="1"/>
</dbReference>
<organism evidence="2 3">
    <name type="scientific">Alkaliphilus oremlandii (strain OhILAs)</name>
    <name type="common">Clostridium oremlandii (strain OhILAs)</name>
    <dbReference type="NCBI Taxonomy" id="350688"/>
    <lineage>
        <taxon>Bacteria</taxon>
        <taxon>Bacillati</taxon>
        <taxon>Bacillota</taxon>
        <taxon>Clostridia</taxon>
        <taxon>Peptostreptococcales</taxon>
        <taxon>Natronincolaceae</taxon>
        <taxon>Alkaliphilus</taxon>
    </lineage>
</organism>
<dbReference type="RefSeq" id="WP_012158560.1">
    <property type="nucleotide sequence ID" value="NC_009922.1"/>
</dbReference>
<dbReference type="OrthoDB" id="271558at2"/>
<dbReference type="InterPro" id="IPR003251">
    <property type="entry name" value="Rr_diiron-bd_dom"/>
</dbReference>
<dbReference type="AlphaFoldDB" id="A8MM79"/>
<accession>A8MM79</accession>
<name>A8MM79_ALKOO</name>
<dbReference type="GO" id="GO:0016491">
    <property type="term" value="F:oxidoreductase activity"/>
    <property type="evidence" value="ECO:0007669"/>
    <property type="project" value="InterPro"/>
</dbReference>
<evidence type="ECO:0000259" key="1">
    <source>
        <dbReference type="Pfam" id="PF02915"/>
    </source>
</evidence>
<sequence length="163" mass="19367">MNEKELTIIKQAILNEIEGYEFYNMAAQQAGTSESKEAFKELANEELKHAEYLKELFNKVKNNPGDDFKLSFLENPPSPNIFDWKKLDRQYTSLAMSVFGIGIQMEKASIDFYEEAKANTNYEEAKKFYDILIQWEKVHLNQFTEQYNLYKQDWWNEQEFAPF</sequence>
<dbReference type="InterPro" id="IPR052364">
    <property type="entry name" value="Rubrerythrin"/>
</dbReference>
<dbReference type="eggNOG" id="COG1633">
    <property type="taxonomic scope" value="Bacteria"/>
</dbReference>